<dbReference type="Pfam" id="PF11734">
    <property type="entry name" value="TilS_C"/>
    <property type="match status" value="1"/>
</dbReference>
<dbReference type="EC" id="6.3.4.19" evidence="2"/>
<dbReference type="EMBL" id="UOFF01000271">
    <property type="protein sequence ID" value="VAW56711.1"/>
    <property type="molecule type" value="Genomic_DNA"/>
</dbReference>
<sequence length="459" mass="51579">MANTPNNHINHHLTAETLMQQLSDLAKKHTINAWCLAYSGGIDSQVLLHLLAQTPYKINAVYIDHGLQAESSTWAAHCEQQCQTLNISYQKINVNAKPVRGEGPEAAARHARYSALKTCVQADMGLLTAQHLDDQSETILLQLLRGAGAAGLAGMPQIAKFGKGWHARPLLGVSQESILAYAQQHQLIWVEDPSNQQVNYDRNYLRHEIVPNIKQRWSALNKTLSVFATQQAENAQLLAMLAEQDLALCLLGENCLDIIVLNKMLDARLRNVLRYWFKRSHYPMPSRVVLEQVVQQIKNTSHDSAVCVSWAKHEVRRFKDKLFCLKQLYHDATQVLNWNTREALLLVSVGKNLTLNNATTDDENVNFVLDAKRLTAQVSVRFRQGGEKIKPAGRNGHHDLKSLFQEVGVPVWQRERVPLLFVKNELVAVIGYWLADAYAIKGQGVLPECVSVCETEVIL</sequence>
<comment type="subcellular location">
    <subcellularLocation>
        <location evidence="1">Cytoplasm</location>
    </subcellularLocation>
</comment>
<evidence type="ECO:0000256" key="3">
    <source>
        <dbReference type="ARBA" id="ARBA00022490"/>
    </source>
</evidence>
<feature type="domain" description="Lysidine-tRNA(Ile) synthetase C-terminal" evidence="9">
    <location>
        <begin position="378"/>
        <end position="449"/>
    </location>
</feature>
<evidence type="ECO:0000256" key="4">
    <source>
        <dbReference type="ARBA" id="ARBA00022598"/>
    </source>
</evidence>
<evidence type="ECO:0000256" key="7">
    <source>
        <dbReference type="ARBA" id="ARBA00022840"/>
    </source>
</evidence>
<evidence type="ECO:0000256" key="6">
    <source>
        <dbReference type="ARBA" id="ARBA00022741"/>
    </source>
</evidence>
<evidence type="ECO:0000313" key="10">
    <source>
        <dbReference type="EMBL" id="VAW56711.1"/>
    </source>
</evidence>
<dbReference type="InterPro" id="IPR011063">
    <property type="entry name" value="TilS/TtcA_N"/>
</dbReference>
<protein>
    <recommendedName>
        <fullName evidence="2">tRNA(Ile)-lysidine synthetase</fullName>
        <ecNumber evidence="2">6.3.4.19</ecNumber>
    </recommendedName>
</protein>
<dbReference type="HAMAP" id="MF_01161">
    <property type="entry name" value="tRNA_Ile_lys_synt"/>
    <property type="match status" value="1"/>
</dbReference>
<dbReference type="GO" id="GO:0008033">
    <property type="term" value="P:tRNA processing"/>
    <property type="evidence" value="ECO:0007669"/>
    <property type="project" value="UniProtKB-KW"/>
</dbReference>
<evidence type="ECO:0000256" key="2">
    <source>
        <dbReference type="ARBA" id="ARBA00013267"/>
    </source>
</evidence>
<dbReference type="Gene3D" id="1.20.59.20">
    <property type="match status" value="1"/>
</dbReference>
<dbReference type="InterPro" id="IPR015262">
    <property type="entry name" value="tRNA_Ile_lys_synt_subst-bd"/>
</dbReference>
<dbReference type="CDD" id="cd01992">
    <property type="entry name" value="TilS_N"/>
    <property type="match status" value="1"/>
</dbReference>
<dbReference type="PANTHER" id="PTHR43033:SF1">
    <property type="entry name" value="TRNA(ILE)-LYSIDINE SYNTHASE-RELATED"/>
    <property type="match status" value="1"/>
</dbReference>
<dbReference type="SMART" id="SM00977">
    <property type="entry name" value="TilS_C"/>
    <property type="match status" value="1"/>
</dbReference>
<comment type="catalytic activity">
    <reaction evidence="8">
        <text>cytidine(34) in tRNA(Ile2) + L-lysine + ATP = lysidine(34) in tRNA(Ile2) + AMP + diphosphate + H(+)</text>
        <dbReference type="Rhea" id="RHEA:43744"/>
        <dbReference type="Rhea" id="RHEA-COMP:10625"/>
        <dbReference type="Rhea" id="RHEA-COMP:10670"/>
        <dbReference type="ChEBI" id="CHEBI:15378"/>
        <dbReference type="ChEBI" id="CHEBI:30616"/>
        <dbReference type="ChEBI" id="CHEBI:32551"/>
        <dbReference type="ChEBI" id="CHEBI:33019"/>
        <dbReference type="ChEBI" id="CHEBI:82748"/>
        <dbReference type="ChEBI" id="CHEBI:83665"/>
        <dbReference type="ChEBI" id="CHEBI:456215"/>
        <dbReference type="EC" id="6.3.4.19"/>
    </reaction>
</comment>
<evidence type="ECO:0000256" key="5">
    <source>
        <dbReference type="ARBA" id="ARBA00022694"/>
    </source>
</evidence>
<dbReference type="PANTHER" id="PTHR43033">
    <property type="entry name" value="TRNA(ILE)-LYSIDINE SYNTHASE-RELATED"/>
    <property type="match status" value="1"/>
</dbReference>
<keyword evidence="6" id="KW-0547">Nucleotide-binding</keyword>
<proteinExistence type="inferred from homology"/>
<dbReference type="Gene3D" id="3.40.50.620">
    <property type="entry name" value="HUPs"/>
    <property type="match status" value="1"/>
</dbReference>
<dbReference type="InterPro" id="IPR012795">
    <property type="entry name" value="tRNA_Ile_lys_synt_N"/>
</dbReference>
<dbReference type="SUPFAM" id="SSF82829">
    <property type="entry name" value="MesJ substrate recognition domain-like"/>
    <property type="match status" value="1"/>
</dbReference>
<dbReference type="InterPro" id="IPR012094">
    <property type="entry name" value="tRNA_Ile_lys_synt"/>
</dbReference>
<keyword evidence="4 10" id="KW-0436">Ligase</keyword>
<dbReference type="GO" id="GO:0005524">
    <property type="term" value="F:ATP binding"/>
    <property type="evidence" value="ECO:0007669"/>
    <property type="project" value="UniProtKB-KW"/>
</dbReference>
<dbReference type="InterPro" id="IPR014729">
    <property type="entry name" value="Rossmann-like_a/b/a_fold"/>
</dbReference>
<dbReference type="SUPFAM" id="SSF56037">
    <property type="entry name" value="PheT/TilS domain"/>
    <property type="match status" value="1"/>
</dbReference>
<gene>
    <name evidence="10" type="ORF">MNBD_GAMMA07-1383</name>
</gene>
<organism evidence="10">
    <name type="scientific">hydrothermal vent metagenome</name>
    <dbReference type="NCBI Taxonomy" id="652676"/>
    <lineage>
        <taxon>unclassified sequences</taxon>
        <taxon>metagenomes</taxon>
        <taxon>ecological metagenomes</taxon>
    </lineage>
</organism>
<accession>A0A3B0WN03</accession>
<dbReference type="NCBIfam" id="TIGR02433">
    <property type="entry name" value="lysidine_TilS_C"/>
    <property type="match status" value="1"/>
</dbReference>
<reference evidence="10" key="1">
    <citation type="submission" date="2018-06" db="EMBL/GenBank/DDBJ databases">
        <authorList>
            <person name="Zhirakovskaya E."/>
        </authorList>
    </citation>
    <scope>NUCLEOTIDE SEQUENCE</scope>
</reference>
<keyword evidence="3" id="KW-0963">Cytoplasm</keyword>
<dbReference type="NCBIfam" id="TIGR02432">
    <property type="entry name" value="lysidine_TilS_N"/>
    <property type="match status" value="1"/>
</dbReference>
<dbReference type="GO" id="GO:0005737">
    <property type="term" value="C:cytoplasm"/>
    <property type="evidence" value="ECO:0007669"/>
    <property type="project" value="UniProtKB-SubCell"/>
</dbReference>
<dbReference type="AlphaFoldDB" id="A0A3B0WN03"/>
<keyword evidence="7" id="KW-0067">ATP-binding</keyword>
<dbReference type="Pfam" id="PF01171">
    <property type="entry name" value="ATP_bind_3"/>
    <property type="match status" value="1"/>
</dbReference>
<dbReference type="GO" id="GO:0032267">
    <property type="term" value="F:tRNA(Ile)-lysidine synthase activity"/>
    <property type="evidence" value="ECO:0007669"/>
    <property type="project" value="UniProtKB-EC"/>
</dbReference>
<evidence type="ECO:0000259" key="9">
    <source>
        <dbReference type="SMART" id="SM00977"/>
    </source>
</evidence>
<keyword evidence="5" id="KW-0819">tRNA processing</keyword>
<evidence type="ECO:0000256" key="8">
    <source>
        <dbReference type="ARBA" id="ARBA00048539"/>
    </source>
</evidence>
<dbReference type="Pfam" id="PF09179">
    <property type="entry name" value="TilS"/>
    <property type="match status" value="1"/>
</dbReference>
<dbReference type="SUPFAM" id="SSF52402">
    <property type="entry name" value="Adenine nucleotide alpha hydrolases-like"/>
    <property type="match status" value="1"/>
</dbReference>
<name>A0A3B0WN03_9ZZZZ</name>
<dbReference type="InterPro" id="IPR012796">
    <property type="entry name" value="Lysidine-tRNA-synth_C"/>
</dbReference>
<evidence type="ECO:0000256" key="1">
    <source>
        <dbReference type="ARBA" id="ARBA00004496"/>
    </source>
</evidence>